<feature type="compositionally biased region" description="Polar residues" evidence="1">
    <location>
        <begin position="246"/>
        <end position="255"/>
    </location>
</feature>
<gene>
    <name evidence="3" type="ORF">AB5I84_09865</name>
</gene>
<evidence type="ECO:0000256" key="2">
    <source>
        <dbReference type="SAM" id="Phobius"/>
    </source>
</evidence>
<keyword evidence="4" id="KW-1185">Reference proteome</keyword>
<keyword evidence="2" id="KW-0472">Membrane</keyword>
<feature type="transmembrane region" description="Helical" evidence="2">
    <location>
        <begin position="408"/>
        <end position="426"/>
    </location>
</feature>
<reference evidence="3 4" key="1">
    <citation type="submission" date="2024-07" db="EMBL/GenBank/DDBJ databases">
        <authorList>
            <person name="Ren Q."/>
        </authorList>
    </citation>
    <scope>NUCLEOTIDE SEQUENCE [LARGE SCALE GENOMIC DNA]</scope>
    <source>
        <strain evidence="3 4">REN37</strain>
    </source>
</reference>
<evidence type="ECO:0000313" key="4">
    <source>
        <dbReference type="Proteomes" id="UP001562065"/>
    </source>
</evidence>
<keyword evidence="2" id="KW-1133">Transmembrane helix</keyword>
<evidence type="ECO:0000313" key="3">
    <source>
        <dbReference type="EMBL" id="MEY1662451.1"/>
    </source>
</evidence>
<dbReference type="RefSeq" id="WP_369455686.1">
    <property type="nucleotide sequence ID" value="NZ_JBGCUO010000001.1"/>
</dbReference>
<feature type="compositionally biased region" description="Low complexity" evidence="1">
    <location>
        <begin position="270"/>
        <end position="281"/>
    </location>
</feature>
<name>A0ABV4AHZ0_9GAMM</name>
<organism evidence="3 4">
    <name type="scientific">Isoalcanivorax beigongshangi</name>
    <dbReference type="NCBI Taxonomy" id="3238810"/>
    <lineage>
        <taxon>Bacteria</taxon>
        <taxon>Pseudomonadati</taxon>
        <taxon>Pseudomonadota</taxon>
        <taxon>Gammaproteobacteria</taxon>
        <taxon>Oceanospirillales</taxon>
        <taxon>Alcanivoracaceae</taxon>
        <taxon>Isoalcanivorax</taxon>
    </lineage>
</organism>
<protein>
    <submittedName>
        <fullName evidence="3">DUF4350 domain-containing protein</fullName>
    </submittedName>
</protein>
<comment type="caution">
    <text evidence="3">The sequence shown here is derived from an EMBL/GenBank/DDBJ whole genome shotgun (WGS) entry which is preliminary data.</text>
</comment>
<dbReference type="EMBL" id="JBGCUO010000001">
    <property type="protein sequence ID" value="MEY1662451.1"/>
    <property type="molecule type" value="Genomic_DNA"/>
</dbReference>
<evidence type="ECO:0000256" key="1">
    <source>
        <dbReference type="SAM" id="MobiDB-lite"/>
    </source>
</evidence>
<dbReference type="Proteomes" id="UP001562065">
    <property type="component" value="Unassembled WGS sequence"/>
</dbReference>
<sequence length="527" mass="58578">MSRRYLALLLVLLAALGAGLATLLLERHHTLELPLVPWEIQRQSFYAVGQTLEQQHRQLRTIAGASQLFPLPPPGQAVLVFDGLRGGLAAERIEALYQWVADGGTLIVQASDGLLYTPADRDTHPIDRDPLLAPLNLQSQYLDHQEPTLVSWADSARLATYGYSEVMSTCYPDLRGGKAARAASSAECLKAACEPAGSVTEQWFRWPGQPPRAIAFQQRLALSAPQLQRAEAEDEEEPLAARHKQPGQNSRSLNKGITRLNPPVTKQAPATATSTTGTGASKHLLDPPVAKDANATRDAGERKSRPHVTRSSEDREAALREMYLRLQQWPMTIQRLIGSDQRAHLLDVKIGDGHLVVMSDLQFWGNDALQYLDHAWLLGELMGDAQSLWLIEGFEEQTFFGWLWQRASALWLLLAVLIGACVWHVLPRRQPRLQRLSDQPSDLRAHFSAGSRLLWRAGQQQALLAPLRKRVQQLRQRHPALAEDDAALAAHAGLTPARLDDALHQQPLVPMQLIALINDLQQIRRSL</sequence>
<feature type="compositionally biased region" description="Basic and acidic residues" evidence="1">
    <location>
        <begin position="294"/>
        <end position="303"/>
    </location>
</feature>
<keyword evidence="2" id="KW-0812">Transmembrane</keyword>
<feature type="region of interest" description="Disordered" evidence="1">
    <location>
        <begin position="226"/>
        <end position="314"/>
    </location>
</feature>
<proteinExistence type="predicted"/>
<accession>A0ABV4AHZ0</accession>